<gene>
    <name evidence="1" type="ORF">HELGO_WM31922</name>
</gene>
<dbReference type="EMBL" id="CACVAQ010000075">
    <property type="protein sequence ID" value="CAA6802349.1"/>
    <property type="molecule type" value="Genomic_DNA"/>
</dbReference>
<sequence length="172" mass="19593">MTTSITTYSKKIVLTFVIIFHAALLFATDQIPDLIICSGSTLYISHTFDEEFPLYPLLQDETYNSKMEKYDNQVLKLSACSSTGFYRGYQAIWELHNGTVYLREVLDCCTKEPLFDLKKIFGEKNVKEKGVRAFWLNGPLLISSKPFGLSSLLEEIKTVVLHLVKGQVPKKK</sequence>
<proteinExistence type="predicted"/>
<accession>A0A6S6SCG7</accession>
<reference evidence="1" key="1">
    <citation type="submission" date="2020-01" db="EMBL/GenBank/DDBJ databases">
        <authorList>
            <person name="Meier V. D."/>
            <person name="Meier V D."/>
        </authorList>
    </citation>
    <scope>NUCLEOTIDE SEQUENCE</scope>
    <source>
        <strain evidence="1">HLG_WM_MAG_10</strain>
    </source>
</reference>
<name>A0A6S6SCG7_9BACT</name>
<evidence type="ECO:0000313" key="1">
    <source>
        <dbReference type="EMBL" id="CAA6802349.1"/>
    </source>
</evidence>
<organism evidence="1">
    <name type="scientific">uncultured Aureispira sp</name>
    <dbReference type="NCBI Taxonomy" id="1331704"/>
    <lineage>
        <taxon>Bacteria</taxon>
        <taxon>Pseudomonadati</taxon>
        <taxon>Bacteroidota</taxon>
        <taxon>Saprospiria</taxon>
        <taxon>Saprospirales</taxon>
        <taxon>Saprospiraceae</taxon>
        <taxon>Aureispira</taxon>
        <taxon>environmental samples</taxon>
    </lineage>
</organism>
<dbReference type="AlphaFoldDB" id="A0A6S6SCG7"/>
<protein>
    <submittedName>
        <fullName evidence="1">Uncharacterized protein</fullName>
    </submittedName>
</protein>